<evidence type="ECO:0000313" key="9">
    <source>
        <dbReference type="Proteomes" id="UP000799777"/>
    </source>
</evidence>
<evidence type="ECO:0000256" key="1">
    <source>
        <dbReference type="ARBA" id="ARBA00004141"/>
    </source>
</evidence>
<dbReference type="PANTHER" id="PTHR33048:SF47">
    <property type="entry name" value="INTEGRAL MEMBRANE PROTEIN-RELATED"/>
    <property type="match status" value="1"/>
</dbReference>
<evidence type="ECO:0000256" key="2">
    <source>
        <dbReference type="ARBA" id="ARBA00022692"/>
    </source>
</evidence>
<feature type="transmembrane region" description="Helical" evidence="6">
    <location>
        <begin position="138"/>
        <end position="156"/>
    </location>
</feature>
<feature type="transmembrane region" description="Helical" evidence="6">
    <location>
        <begin position="56"/>
        <end position="78"/>
    </location>
</feature>
<keyword evidence="3 6" id="KW-1133">Transmembrane helix</keyword>
<feature type="domain" description="Rhodopsin" evidence="7">
    <location>
        <begin position="1"/>
        <end position="201"/>
    </location>
</feature>
<comment type="similarity">
    <text evidence="5">Belongs to the SAT4 family.</text>
</comment>
<comment type="caution">
    <text evidence="8">The sequence shown here is derived from an EMBL/GenBank/DDBJ whole genome shotgun (WGS) entry which is preliminary data.</text>
</comment>
<accession>A0A9P4GZI1</accession>
<dbReference type="Proteomes" id="UP000799777">
    <property type="component" value="Unassembled WGS sequence"/>
</dbReference>
<keyword evidence="2 6" id="KW-0812">Transmembrane</keyword>
<dbReference type="GO" id="GO:0016020">
    <property type="term" value="C:membrane"/>
    <property type="evidence" value="ECO:0007669"/>
    <property type="project" value="UniProtKB-SubCell"/>
</dbReference>
<evidence type="ECO:0000256" key="6">
    <source>
        <dbReference type="SAM" id="Phobius"/>
    </source>
</evidence>
<gene>
    <name evidence="8" type="ORF">EK21DRAFT_44186</name>
</gene>
<reference evidence="8" key="1">
    <citation type="journal article" date="2020" name="Stud. Mycol.">
        <title>101 Dothideomycetes genomes: a test case for predicting lifestyles and emergence of pathogens.</title>
        <authorList>
            <person name="Haridas S."/>
            <person name="Albert R."/>
            <person name="Binder M."/>
            <person name="Bloem J."/>
            <person name="Labutti K."/>
            <person name="Salamov A."/>
            <person name="Andreopoulos B."/>
            <person name="Baker S."/>
            <person name="Barry K."/>
            <person name="Bills G."/>
            <person name="Bluhm B."/>
            <person name="Cannon C."/>
            <person name="Castanera R."/>
            <person name="Culley D."/>
            <person name="Daum C."/>
            <person name="Ezra D."/>
            <person name="Gonzalez J."/>
            <person name="Henrissat B."/>
            <person name="Kuo A."/>
            <person name="Liang C."/>
            <person name="Lipzen A."/>
            <person name="Lutzoni F."/>
            <person name="Magnuson J."/>
            <person name="Mondo S."/>
            <person name="Nolan M."/>
            <person name="Ohm R."/>
            <person name="Pangilinan J."/>
            <person name="Park H.-J."/>
            <person name="Ramirez L."/>
            <person name="Alfaro M."/>
            <person name="Sun H."/>
            <person name="Tritt A."/>
            <person name="Yoshinaga Y."/>
            <person name="Zwiers L.-H."/>
            <person name="Turgeon B."/>
            <person name="Goodwin S."/>
            <person name="Spatafora J."/>
            <person name="Crous P."/>
            <person name="Grigoriev I."/>
        </authorList>
    </citation>
    <scope>NUCLEOTIDE SEQUENCE</scope>
    <source>
        <strain evidence="8">CBS 110217</strain>
    </source>
</reference>
<feature type="transmembrane region" description="Helical" evidence="6">
    <location>
        <begin position="107"/>
        <end position="126"/>
    </location>
</feature>
<protein>
    <recommendedName>
        <fullName evidence="7">Rhodopsin domain-containing protein</fullName>
    </recommendedName>
</protein>
<keyword evidence="9" id="KW-1185">Reference proteome</keyword>
<feature type="non-terminal residue" evidence="8">
    <location>
        <position position="205"/>
    </location>
</feature>
<evidence type="ECO:0000256" key="5">
    <source>
        <dbReference type="ARBA" id="ARBA00038359"/>
    </source>
</evidence>
<dbReference type="EMBL" id="ML978314">
    <property type="protein sequence ID" value="KAF2023991.1"/>
    <property type="molecule type" value="Genomic_DNA"/>
</dbReference>
<evidence type="ECO:0000313" key="8">
    <source>
        <dbReference type="EMBL" id="KAF2023991.1"/>
    </source>
</evidence>
<dbReference type="AlphaFoldDB" id="A0A9P4GZI1"/>
<evidence type="ECO:0000256" key="4">
    <source>
        <dbReference type="ARBA" id="ARBA00023136"/>
    </source>
</evidence>
<feature type="non-terminal residue" evidence="8">
    <location>
        <position position="1"/>
    </location>
</feature>
<dbReference type="OrthoDB" id="3648173at2759"/>
<evidence type="ECO:0000256" key="3">
    <source>
        <dbReference type="ARBA" id="ARBA00022989"/>
    </source>
</evidence>
<comment type="subcellular location">
    <subcellularLocation>
        <location evidence="1">Membrane</location>
        <topology evidence="1">Multi-pass membrane protein</topology>
    </subcellularLocation>
</comment>
<dbReference type="InterPro" id="IPR049326">
    <property type="entry name" value="Rhodopsin_dom_fungi"/>
</dbReference>
<organism evidence="8 9">
    <name type="scientific">Setomelanomma holmii</name>
    <dbReference type="NCBI Taxonomy" id="210430"/>
    <lineage>
        <taxon>Eukaryota</taxon>
        <taxon>Fungi</taxon>
        <taxon>Dikarya</taxon>
        <taxon>Ascomycota</taxon>
        <taxon>Pezizomycotina</taxon>
        <taxon>Dothideomycetes</taxon>
        <taxon>Pleosporomycetidae</taxon>
        <taxon>Pleosporales</taxon>
        <taxon>Pleosporineae</taxon>
        <taxon>Phaeosphaeriaceae</taxon>
        <taxon>Setomelanomma</taxon>
    </lineage>
</organism>
<keyword evidence="4 6" id="KW-0472">Membrane</keyword>
<name>A0A9P4GZI1_9PLEO</name>
<proteinExistence type="inferred from homology"/>
<dbReference type="Pfam" id="PF20684">
    <property type="entry name" value="Fung_rhodopsin"/>
    <property type="match status" value="1"/>
</dbReference>
<sequence length="205" mass="22720">GEGRHLVALPPPTRVNALKLSTALQIVCPLTTSLSKLGVLCLFHRVCAKSSRRYRIAICTTFGIVLAVMIAQVLVPFLNCRPFSKTWDSTKPGRCAFTSLSLWRYLSIPNVLTTLMVVAIPIPALVKLQVSRSMKLGFVAVFSVCIFGVVAAVMRLKAFLEVRNFHDITFENVEGLRWTVAESGIYLMAGTMLTLKPLLKRVLKR</sequence>
<dbReference type="PANTHER" id="PTHR33048">
    <property type="entry name" value="PTH11-LIKE INTEGRAL MEMBRANE PROTEIN (AFU_ORTHOLOGUE AFUA_5G11245)"/>
    <property type="match status" value="1"/>
</dbReference>
<dbReference type="InterPro" id="IPR052337">
    <property type="entry name" value="SAT4-like"/>
</dbReference>
<feature type="transmembrane region" description="Helical" evidence="6">
    <location>
        <begin position="20"/>
        <end position="44"/>
    </location>
</feature>
<evidence type="ECO:0000259" key="7">
    <source>
        <dbReference type="Pfam" id="PF20684"/>
    </source>
</evidence>